<accession>A0A059A9N8</accession>
<dbReference type="eggNOG" id="ENOG502S1Y2">
    <property type="taxonomic scope" value="Eukaryota"/>
</dbReference>
<evidence type="ECO:0000313" key="2">
    <source>
        <dbReference type="EMBL" id="KCW50080.1"/>
    </source>
</evidence>
<dbReference type="Gramene" id="KCW50080">
    <property type="protein sequence ID" value="KCW50080"/>
    <property type="gene ID" value="EUGRSUZ_K03517"/>
</dbReference>
<reference evidence="2" key="1">
    <citation type="submission" date="2013-07" db="EMBL/GenBank/DDBJ databases">
        <title>The genome of Eucalyptus grandis.</title>
        <authorList>
            <person name="Schmutz J."/>
            <person name="Hayes R."/>
            <person name="Myburg A."/>
            <person name="Tuskan G."/>
            <person name="Grattapaglia D."/>
            <person name="Rokhsar D.S."/>
        </authorList>
    </citation>
    <scope>NUCLEOTIDE SEQUENCE</scope>
    <source>
        <tissue evidence="2">Leaf extractions</tissue>
    </source>
</reference>
<organism evidence="2">
    <name type="scientific">Eucalyptus grandis</name>
    <name type="common">Flooded gum</name>
    <dbReference type="NCBI Taxonomy" id="71139"/>
    <lineage>
        <taxon>Eukaryota</taxon>
        <taxon>Viridiplantae</taxon>
        <taxon>Streptophyta</taxon>
        <taxon>Embryophyta</taxon>
        <taxon>Tracheophyta</taxon>
        <taxon>Spermatophyta</taxon>
        <taxon>Magnoliopsida</taxon>
        <taxon>eudicotyledons</taxon>
        <taxon>Gunneridae</taxon>
        <taxon>Pentapetalae</taxon>
        <taxon>rosids</taxon>
        <taxon>malvids</taxon>
        <taxon>Myrtales</taxon>
        <taxon>Myrtaceae</taxon>
        <taxon>Myrtoideae</taxon>
        <taxon>Eucalypteae</taxon>
        <taxon>Eucalyptus</taxon>
    </lineage>
</organism>
<dbReference type="OMA" id="MEIRYWR"/>
<dbReference type="InParanoid" id="A0A059A9N8"/>
<dbReference type="FunCoup" id="A0A059A9N8">
    <property type="interactions" value="483"/>
</dbReference>
<protein>
    <submittedName>
        <fullName evidence="2">Uncharacterized protein</fullName>
    </submittedName>
</protein>
<sequence length="160" mass="17771">MAGVSANLYRAMRGYWGRRRYERLAGPGSHRREDRAGLDPAPGRRRRRGRSWRVKVAPRVKLLRLAASPRRFFVWLRDAYVKMMLGFASSGMLGGGGFGYGYGASVGDARAAGFGRATAKEYDQKMLVEIYKSMLVAQGQLAPPREAGRLGSEVACRRVD</sequence>
<dbReference type="EMBL" id="KK198763">
    <property type="protein sequence ID" value="KCW50080.1"/>
    <property type="molecule type" value="Genomic_DNA"/>
</dbReference>
<dbReference type="AlphaFoldDB" id="A0A059A9N8"/>
<evidence type="ECO:0000256" key="1">
    <source>
        <dbReference type="SAM" id="MobiDB-lite"/>
    </source>
</evidence>
<proteinExistence type="predicted"/>
<dbReference type="PANTHER" id="PTHR33702:SF5">
    <property type="entry name" value="OS01G0308600 PROTEIN"/>
    <property type="match status" value="1"/>
</dbReference>
<gene>
    <name evidence="2" type="ORF">EUGRSUZ_K03517</name>
</gene>
<name>A0A059A9N8_EUCGR</name>
<feature type="region of interest" description="Disordered" evidence="1">
    <location>
        <begin position="27"/>
        <end position="50"/>
    </location>
</feature>
<dbReference type="PANTHER" id="PTHR33702">
    <property type="entry name" value="BNAA09G40010D PROTEIN"/>
    <property type="match status" value="1"/>
</dbReference>
<dbReference type="STRING" id="71139.A0A059A9N8"/>